<evidence type="ECO:0000313" key="4">
    <source>
        <dbReference type="Proteomes" id="UP001201812"/>
    </source>
</evidence>
<dbReference type="InterPro" id="IPR055119">
    <property type="entry name" value="Mig18_Fn1"/>
</dbReference>
<evidence type="ECO:0000313" key="3">
    <source>
        <dbReference type="EMBL" id="KAI1699186.1"/>
    </source>
</evidence>
<comment type="caution">
    <text evidence="3">The sequence shown here is derived from an EMBL/GenBank/DDBJ whole genome shotgun (WGS) entry which is preliminary data.</text>
</comment>
<reference evidence="3" key="1">
    <citation type="submission" date="2022-01" db="EMBL/GenBank/DDBJ databases">
        <title>Genome Sequence Resource for Two Populations of Ditylenchus destructor, the Migratory Endoparasitic Phytonematode.</title>
        <authorList>
            <person name="Zhang H."/>
            <person name="Lin R."/>
            <person name="Xie B."/>
        </authorList>
    </citation>
    <scope>NUCLEOTIDE SEQUENCE</scope>
    <source>
        <strain evidence="3">BazhouSP</strain>
    </source>
</reference>
<feature type="domain" description="Abnormal cell migration protein 18-like fibronectin type I" evidence="2">
    <location>
        <begin position="25"/>
        <end position="91"/>
    </location>
</feature>
<sequence length="100" mass="11480">MTQLRSILLLLIFTVILYEVHSLGVCTHQGKTYANGQEWTYRSFIMACEVQPNYWQTKVVACVSLMGDRIPVGSQIRDRHGVWKCYQDEETGSTKLVQNP</sequence>
<accession>A0AAD4MRB5</accession>
<dbReference type="Pfam" id="PF23003">
    <property type="entry name" value="Fn1_2"/>
    <property type="match status" value="1"/>
</dbReference>
<keyword evidence="4" id="KW-1185">Reference proteome</keyword>
<keyword evidence="1" id="KW-0732">Signal</keyword>
<feature type="signal peptide" evidence="1">
    <location>
        <begin position="1"/>
        <end position="22"/>
    </location>
</feature>
<evidence type="ECO:0000256" key="1">
    <source>
        <dbReference type="SAM" id="SignalP"/>
    </source>
</evidence>
<organism evidence="3 4">
    <name type="scientific">Ditylenchus destructor</name>
    <dbReference type="NCBI Taxonomy" id="166010"/>
    <lineage>
        <taxon>Eukaryota</taxon>
        <taxon>Metazoa</taxon>
        <taxon>Ecdysozoa</taxon>
        <taxon>Nematoda</taxon>
        <taxon>Chromadorea</taxon>
        <taxon>Rhabditida</taxon>
        <taxon>Tylenchina</taxon>
        <taxon>Tylenchomorpha</taxon>
        <taxon>Sphaerularioidea</taxon>
        <taxon>Anguinidae</taxon>
        <taxon>Anguininae</taxon>
        <taxon>Ditylenchus</taxon>
    </lineage>
</organism>
<gene>
    <name evidence="3" type="ORF">DdX_17482</name>
</gene>
<proteinExistence type="predicted"/>
<protein>
    <recommendedName>
        <fullName evidence="2">Abnormal cell migration protein 18-like fibronectin type I domain-containing protein</fullName>
    </recommendedName>
</protein>
<dbReference type="EMBL" id="JAKKPZ010000189">
    <property type="protein sequence ID" value="KAI1699186.1"/>
    <property type="molecule type" value="Genomic_DNA"/>
</dbReference>
<evidence type="ECO:0000259" key="2">
    <source>
        <dbReference type="Pfam" id="PF23003"/>
    </source>
</evidence>
<feature type="chain" id="PRO_5042265171" description="Abnormal cell migration protein 18-like fibronectin type I domain-containing protein" evidence="1">
    <location>
        <begin position="23"/>
        <end position="100"/>
    </location>
</feature>
<name>A0AAD4MRB5_9BILA</name>
<dbReference type="AlphaFoldDB" id="A0AAD4MRB5"/>
<dbReference type="Proteomes" id="UP001201812">
    <property type="component" value="Unassembled WGS sequence"/>
</dbReference>